<reference evidence="7 8" key="2">
    <citation type="submission" date="2020-01" db="EMBL/GenBank/DDBJ databases">
        <title>Clostridiaceae sp. nov. isolated from the gut of human by culturomics.</title>
        <authorList>
            <person name="Chang Y."/>
        </authorList>
    </citation>
    <scope>NUCLEOTIDE SEQUENCE [LARGE SCALE GENOMIC DNA]</scope>
    <source>
        <strain evidence="7 8">DONG20-135</strain>
    </source>
</reference>
<dbReference type="RefSeq" id="WP_160624398.1">
    <property type="nucleotide sequence ID" value="NZ_WUUQ01000001.1"/>
</dbReference>
<protein>
    <recommendedName>
        <fullName evidence="5">Copper-sensing transcriptional repressor CsoR</fullName>
    </recommendedName>
    <alternativeName>
        <fullName evidence="6">Copper-sensitive operon repressor</fullName>
    </alternativeName>
</protein>
<dbReference type="InterPro" id="IPR038390">
    <property type="entry name" value="Metal_Tscrpt_repr_sf"/>
</dbReference>
<gene>
    <name evidence="7" type="ORF">GSF08_03295</name>
</gene>
<dbReference type="Gene3D" id="1.20.58.1000">
    <property type="entry name" value="Metal-sensitive repressor, helix protomer"/>
    <property type="match status" value="1"/>
</dbReference>
<reference evidence="7 8" key="1">
    <citation type="submission" date="2019-12" db="EMBL/GenBank/DDBJ databases">
        <authorList>
            <person name="Yang R."/>
        </authorList>
    </citation>
    <scope>NUCLEOTIDE SEQUENCE [LARGE SCALE GENOMIC DNA]</scope>
    <source>
        <strain evidence="7 8">DONG20-135</strain>
    </source>
</reference>
<keyword evidence="4" id="KW-0479">Metal-binding</keyword>
<dbReference type="CDD" id="cd10159">
    <property type="entry name" value="CsoR-like_DUF156_2"/>
    <property type="match status" value="1"/>
</dbReference>
<evidence type="ECO:0000256" key="4">
    <source>
        <dbReference type="ARBA" id="ARBA00022723"/>
    </source>
</evidence>
<dbReference type="EMBL" id="WUUQ01000001">
    <property type="protein sequence ID" value="MXQ72962.1"/>
    <property type="molecule type" value="Genomic_DNA"/>
</dbReference>
<evidence type="ECO:0000313" key="7">
    <source>
        <dbReference type="EMBL" id="MXQ72962.1"/>
    </source>
</evidence>
<dbReference type="Proteomes" id="UP000434036">
    <property type="component" value="Unassembled WGS sequence"/>
</dbReference>
<keyword evidence="8" id="KW-1185">Reference proteome</keyword>
<comment type="subunit">
    <text evidence="2">Homodimer.</text>
</comment>
<dbReference type="AlphaFoldDB" id="A0A6N8U4D9"/>
<dbReference type="PANTHER" id="PTHR33677">
    <property type="entry name" value="TRANSCRIPTIONAL REPRESSOR FRMR-RELATED"/>
    <property type="match status" value="1"/>
</dbReference>
<accession>A0A6N8U4D9</accession>
<dbReference type="GO" id="GO:0005737">
    <property type="term" value="C:cytoplasm"/>
    <property type="evidence" value="ECO:0007669"/>
    <property type="project" value="UniProtKB-SubCell"/>
</dbReference>
<organism evidence="7 8">
    <name type="scientific">Copranaerobaculum intestinale</name>
    <dbReference type="NCBI Taxonomy" id="2692629"/>
    <lineage>
        <taxon>Bacteria</taxon>
        <taxon>Bacillati</taxon>
        <taxon>Bacillota</taxon>
        <taxon>Erysipelotrichia</taxon>
        <taxon>Erysipelotrichales</taxon>
        <taxon>Erysipelotrichaceae</taxon>
        <taxon>Copranaerobaculum</taxon>
    </lineage>
</organism>
<dbReference type="GO" id="GO:0046872">
    <property type="term" value="F:metal ion binding"/>
    <property type="evidence" value="ECO:0007669"/>
    <property type="project" value="UniProtKB-KW"/>
</dbReference>
<evidence type="ECO:0000256" key="1">
    <source>
        <dbReference type="ARBA" id="ARBA00004496"/>
    </source>
</evidence>
<keyword evidence="3" id="KW-0963">Cytoplasm</keyword>
<dbReference type="PANTHER" id="PTHR33677:SF4">
    <property type="entry name" value="COPPER-SENSING TRANSCRIPTIONAL REPRESSOR CSOR"/>
    <property type="match status" value="1"/>
</dbReference>
<evidence type="ECO:0000313" key="8">
    <source>
        <dbReference type="Proteomes" id="UP000434036"/>
    </source>
</evidence>
<evidence type="ECO:0000256" key="2">
    <source>
        <dbReference type="ARBA" id="ARBA00011738"/>
    </source>
</evidence>
<dbReference type="GO" id="GO:0003677">
    <property type="term" value="F:DNA binding"/>
    <property type="evidence" value="ECO:0007669"/>
    <property type="project" value="InterPro"/>
</dbReference>
<comment type="caution">
    <text evidence="7">The sequence shown here is derived from an EMBL/GenBank/DDBJ whole genome shotgun (WGS) entry which is preliminary data.</text>
</comment>
<sequence length="88" mass="10212">MIREREKALQNLKTARGQIDAIIRMIEDERYCIDVSNQIMASTALLKKANMHILSGHLHTCVKDAMRSEEQSEEKINEIEVLFEKILK</sequence>
<evidence type="ECO:0000256" key="6">
    <source>
        <dbReference type="ARBA" id="ARBA00041544"/>
    </source>
</evidence>
<evidence type="ECO:0000256" key="3">
    <source>
        <dbReference type="ARBA" id="ARBA00022490"/>
    </source>
</evidence>
<evidence type="ECO:0000256" key="5">
    <source>
        <dbReference type="ARBA" id="ARBA00039938"/>
    </source>
</evidence>
<dbReference type="Pfam" id="PF02583">
    <property type="entry name" value="Trns_repr_metal"/>
    <property type="match status" value="1"/>
</dbReference>
<comment type="subcellular location">
    <subcellularLocation>
        <location evidence="1">Cytoplasm</location>
    </subcellularLocation>
</comment>
<dbReference type="GO" id="GO:0045892">
    <property type="term" value="P:negative regulation of DNA-templated transcription"/>
    <property type="evidence" value="ECO:0007669"/>
    <property type="project" value="UniProtKB-ARBA"/>
</dbReference>
<dbReference type="InterPro" id="IPR003735">
    <property type="entry name" value="Metal_Tscrpt_repr"/>
</dbReference>
<name>A0A6N8U4D9_9FIRM</name>
<proteinExistence type="predicted"/>